<protein>
    <recommendedName>
        <fullName evidence="8">Corrinoid adenosyltransferase MMAB</fullName>
    </recommendedName>
    <alternativeName>
        <fullName evidence="9">ATP:co(I)rrinoid adenosyltransferase MMAB</fullName>
    </alternativeName>
</protein>
<dbReference type="GO" id="GO:0009235">
    <property type="term" value="P:cobalamin metabolic process"/>
    <property type="evidence" value="ECO:0007669"/>
    <property type="project" value="UniProtKB-ARBA"/>
</dbReference>
<dbReference type="SUPFAM" id="SSF89028">
    <property type="entry name" value="Cobalamin adenosyltransferase-like"/>
    <property type="match status" value="1"/>
</dbReference>
<comment type="similarity">
    <text evidence="1 10">Belongs to the Cob(I)alamin adenosyltransferase family.</text>
</comment>
<comment type="caution">
    <text evidence="12">The sequence shown here is derived from an EMBL/GenBank/DDBJ whole genome shotgun (WGS) entry which is preliminary data.</text>
</comment>
<evidence type="ECO:0000256" key="4">
    <source>
        <dbReference type="ARBA" id="ARBA00022741"/>
    </source>
</evidence>
<evidence type="ECO:0000256" key="10">
    <source>
        <dbReference type="RuleBase" id="RU366026"/>
    </source>
</evidence>
<keyword evidence="13" id="KW-1185">Reference proteome</keyword>
<organism evidence="12 13">
    <name type="scientific">Adineta ricciae</name>
    <name type="common">Rotifer</name>
    <dbReference type="NCBI Taxonomy" id="249248"/>
    <lineage>
        <taxon>Eukaryota</taxon>
        <taxon>Metazoa</taxon>
        <taxon>Spiralia</taxon>
        <taxon>Gnathifera</taxon>
        <taxon>Rotifera</taxon>
        <taxon>Eurotatoria</taxon>
        <taxon>Bdelloidea</taxon>
        <taxon>Adinetida</taxon>
        <taxon>Adinetidae</taxon>
        <taxon>Adineta</taxon>
    </lineage>
</organism>
<feature type="domain" description="Cobalamin adenosyltransferase-like" evidence="11">
    <location>
        <begin position="39"/>
        <end position="206"/>
    </location>
</feature>
<accession>A0A815RKH5</accession>
<evidence type="ECO:0000259" key="11">
    <source>
        <dbReference type="Pfam" id="PF01923"/>
    </source>
</evidence>
<comment type="catalytic activity">
    <reaction evidence="6">
        <text>cob(I)alamin-[corrinoid adenosyltransferase] + ATP = apo-[corrinoid adenosyltransferase] + adenosylcob(III)alamin + triphosphate</text>
        <dbReference type="Rhea" id="RHEA:56796"/>
        <dbReference type="Rhea" id="RHEA-COMP:14743"/>
        <dbReference type="Rhea" id="RHEA-COMP:14744"/>
        <dbReference type="ChEBI" id="CHEBI:18036"/>
        <dbReference type="ChEBI" id="CHEBI:18408"/>
        <dbReference type="ChEBI" id="CHEBI:30616"/>
        <dbReference type="ChEBI" id="CHEBI:60488"/>
        <dbReference type="ChEBI" id="CHEBI:83228"/>
    </reaction>
    <physiologicalReaction direction="left-to-right" evidence="6">
        <dbReference type="Rhea" id="RHEA:56797"/>
    </physiologicalReaction>
</comment>
<dbReference type="AlphaFoldDB" id="A0A815RKH5"/>
<dbReference type="InterPro" id="IPR016030">
    <property type="entry name" value="CblAdoTrfase-like"/>
</dbReference>
<evidence type="ECO:0000256" key="6">
    <source>
        <dbReference type="ARBA" id="ARBA00051988"/>
    </source>
</evidence>
<keyword evidence="5 10" id="KW-0067">ATP-binding</keyword>
<dbReference type="PANTHER" id="PTHR12213">
    <property type="entry name" value="CORRINOID ADENOSYLTRANSFERASE"/>
    <property type="match status" value="1"/>
</dbReference>
<keyword evidence="3 10" id="KW-0808">Transferase</keyword>
<evidence type="ECO:0000313" key="13">
    <source>
        <dbReference type="Proteomes" id="UP000663828"/>
    </source>
</evidence>
<name>A0A815RKH5_ADIRI</name>
<comment type="function">
    <text evidence="7">Converts cob(I)alamin to adenosylcobalamin (adenosylcob(III)alamin), a coenzyme for methylmalonyl-CoA mutase, therefore participates in the final step of the vitamin B12 conversion. Generates adenosylcobalamin (AdoCbl) and directly delivers the cofactor to MUT in a transfer that is stimulated by ATP-binding to MMAB and gated by MMAA.</text>
</comment>
<dbReference type="InterPro" id="IPR036451">
    <property type="entry name" value="CblAdoTrfase-like_sf"/>
</dbReference>
<dbReference type="InterPro" id="IPR029499">
    <property type="entry name" value="PduO-typ"/>
</dbReference>
<dbReference type="Pfam" id="PF01923">
    <property type="entry name" value="Cob_adeno_trans"/>
    <property type="match status" value="1"/>
</dbReference>
<evidence type="ECO:0000256" key="2">
    <source>
        <dbReference type="ARBA" id="ARBA00011233"/>
    </source>
</evidence>
<dbReference type="EMBL" id="CAJNOR010004143">
    <property type="protein sequence ID" value="CAF1478468.1"/>
    <property type="molecule type" value="Genomic_DNA"/>
</dbReference>
<evidence type="ECO:0000256" key="8">
    <source>
        <dbReference type="ARBA" id="ARBA00071654"/>
    </source>
</evidence>
<evidence type="ECO:0000256" key="9">
    <source>
        <dbReference type="ARBA" id="ARBA00075216"/>
    </source>
</evidence>
<evidence type="ECO:0000256" key="3">
    <source>
        <dbReference type="ARBA" id="ARBA00022679"/>
    </source>
</evidence>
<dbReference type="GO" id="GO:0005524">
    <property type="term" value="F:ATP binding"/>
    <property type="evidence" value="ECO:0007669"/>
    <property type="project" value="UniProtKB-UniRule"/>
</dbReference>
<evidence type="ECO:0000256" key="7">
    <source>
        <dbReference type="ARBA" id="ARBA00056747"/>
    </source>
</evidence>
<dbReference type="Proteomes" id="UP000663828">
    <property type="component" value="Unassembled WGS sequence"/>
</dbReference>
<dbReference type="FunFam" id="1.20.1200.10:FF:000001">
    <property type="entry name" value="Cob(I)yrinic acid a,c-diamide adenosyltransferase"/>
    <property type="match status" value="1"/>
</dbReference>
<sequence length="222" mass="24859">MASFQTSCHLSKDSTSEPITVAKTEATSQTNKSTHLPKIYTRTGDRGTSALLGSGSNRVSKDSLVFDVLGTLDELSSVIGIARSTCSFPEISKDLENIQCCLFEIGSCVAAGNRSSRFVFNDSTLIEHLEKQIDQMTEELPPLRNFILPGGNSQAGSYLHFSRAVCRRCERLLTKWSHDQTEEQQETIMGIYLNRLSDYLFTLARFITHKEGHEEIKYHKSK</sequence>
<comment type="subunit">
    <text evidence="2">Homotrimer.</text>
</comment>
<reference evidence="12" key="1">
    <citation type="submission" date="2021-02" db="EMBL/GenBank/DDBJ databases">
        <authorList>
            <person name="Nowell W R."/>
        </authorList>
    </citation>
    <scope>NUCLEOTIDE SEQUENCE</scope>
</reference>
<gene>
    <name evidence="12" type="ORF">XAT740_LOCUS38392</name>
</gene>
<evidence type="ECO:0000256" key="5">
    <source>
        <dbReference type="ARBA" id="ARBA00022840"/>
    </source>
</evidence>
<evidence type="ECO:0000256" key="1">
    <source>
        <dbReference type="ARBA" id="ARBA00007487"/>
    </source>
</evidence>
<proteinExistence type="inferred from homology"/>
<dbReference type="NCBIfam" id="TIGR00636">
    <property type="entry name" value="PduO_Nterm"/>
    <property type="match status" value="1"/>
</dbReference>
<keyword evidence="4 10" id="KW-0547">Nucleotide-binding</keyword>
<dbReference type="PANTHER" id="PTHR12213:SF0">
    <property type="entry name" value="CORRINOID ADENOSYLTRANSFERASE MMAB"/>
    <property type="match status" value="1"/>
</dbReference>
<dbReference type="GO" id="GO:0008817">
    <property type="term" value="F:corrinoid adenosyltransferase activity"/>
    <property type="evidence" value="ECO:0007669"/>
    <property type="project" value="TreeGrafter"/>
</dbReference>
<evidence type="ECO:0000313" key="12">
    <source>
        <dbReference type="EMBL" id="CAF1478468.1"/>
    </source>
</evidence>
<dbReference type="Gene3D" id="1.20.1200.10">
    <property type="entry name" value="Cobalamin adenosyltransferase-like"/>
    <property type="match status" value="1"/>
</dbReference>